<dbReference type="RefSeq" id="XP_034233634.1">
    <property type="nucleotide sequence ID" value="XM_034377743.1"/>
</dbReference>
<organism evidence="17">
    <name type="scientific">Thrips palmi</name>
    <name type="common">Melon thrips</name>
    <dbReference type="NCBI Taxonomy" id="161013"/>
    <lineage>
        <taxon>Eukaryota</taxon>
        <taxon>Metazoa</taxon>
        <taxon>Ecdysozoa</taxon>
        <taxon>Arthropoda</taxon>
        <taxon>Hexapoda</taxon>
        <taxon>Insecta</taxon>
        <taxon>Pterygota</taxon>
        <taxon>Neoptera</taxon>
        <taxon>Paraneoptera</taxon>
        <taxon>Thysanoptera</taxon>
        <taxon>Terebrantia</taxon>
        <taxon>Thripoidea</taxon>
        <taxon>Thripidae</taxon>
        <taxon>Thrips</taxon>
    </lineage>
</organism>
<evidence type="ECO:0000256" key="10">
    <source>
        <dbReference type="ARBA" id="ARBA00023166"/>
    </source>
</evidence>
<evidence type="ECO:0000256" key="7">
    <source>
        <dbReference type="ARBA" id="ARBA00023002"/>
    </source>
</evidence>
<dbReference type="SUPFAM" id="SSF52343">
    <property type="entry name" value="Ferredoxin reductase-like, C-terminal NADP-linked domain"/>
    <property type="match status" value="1"/>
</dbReference>
<evidence type="ECO:0000256" key="11">
    <source>
        <dbReference type="ARBA" id="ARBA00023221"/>
    </source>
</evidence>
<dbReference type="FunFam" id="2.40.30.10:FF:000021">
    <property type="entry name" value="NADH-cytochrome b5 reductase"/>
    <property type="match status" value="1"/>
</dbReference>
<dbReference type="GeneID" id="117640822"/>
<keyword evidence="11" id="KW-0753">Steroid metabolism</keyword>
<comment type="catalytic activity">
    <reaction evidence="13">
        <text>2 Fe(III)-[cytochrome b5] + NADH = 2 Fe(II)-[cytochrome b5] + NAD(+) + H(+)</text>
        <dbReference type="Rhea" id="RHEA:46680"/>
        <dbReference type="Rhea" id="RHEA-COMP:10438"/>
        <dbReference type="Rhea" id="RHEA-COMP:10439"/>
        <dbReference type="ChEBI" id="CHEBI:15378"/>
        <dbReference type="ChEBI" id="CHEBI:29033"/>
        <dbReference type="ChEBI" id="CHEBI:29034"/>
        <dbReference type="ChEBI" id="CHEBI:57540"/>
        <dbReference type="ChEBI" id="CHEBI:57945"/>
        <dbReference type="EC" id="1.6.2.2"/>
    </reaction>
</comment>
<dbReference type="PRINTS" id="PR00371">
    <property type="entry name" value="FPNCR"/>
</dbReference>
<dbReference type="GO" id="GO:0016126">
    <property type="term" value="P:sterol biosynthetic process"/>
    <property type="evidence" value="ECO:0007669"/>
    <property type="project" value="UniProtKB-KW"/>
</dbReference>
<feature type="binding site" evidence="12">
    <location>
        <position position="115"/>
    </location>
    <ligand>
        <name>FAD</name>
        <dbReference type="ChEBI" id="CHEBI:57692"/>
    </ligand>
</feature>
<dbReference type="CDD" id="cd06183">
    <property type="entry name" value="cyt_b5_reduct_like"/>
    <property type="match status" value="1"/>
</dbReference>
<keyword evidence="6" id="KW-0752">Steroid biosynthesis</keyword>
<dbReference type="SUPFAM" id="SSF63380">
    <property type="entry name" value="Riboflavin synthase domain-like"/>
    <property type="match status" value="1"/>
</dbReference>
<keyword evidence="9 13" id="KW-0520">NAD</keyword>
<dbReference type="KEGG" id="tpal:117640822"/>
<sequence>MSTKRNKLLLGLGAAAVAAGAAMWLSGGPKNCPKMQKQQGQLGQLAAVRPGAGPITLVDRKVAVPLQLVERHSLTHDTDRFRFALPSPDHIVGLPTGQHVHLQTSPDKNGKKLVRVYTPVSSDADKGIMDVVIKLYRPNEAFPDGGKMSKVLDALKPGDTMDVRGPTGRFFYQGNGRLGFKTEKWMTEPDKFHDVKKIVMIAGGSGVTPMLQLIKHVLADPADGTQLELLFANKSEEDIMLRDQLEELAAKHPKQLKIWYTVDKAPAGWKYSEGFISADMIKDHLSPPAEDTFVFICGPKPMIKHACMPSLANLGYPKERIHVF</sequence>
<dbReference type="InterPro" id="IPR017938">
    <property type="entry name" value="Riboflavin_synthase-like_b-brl"/>
</dbReference>
<dbReference type="GO" id="GO:0090524">
    <property type="term" value="F:cytochrome-b5 reductase activity, acting on NADH"/>
    <property type="evidence" value="ECO:0007669"/>
    <property type="project" value="UniProtKB-EC"/>
</dbReference>
<keyword evidence="15" id="KW-1185">Reference proteome</keyword>
<evidence type="ECO:0000313" key="16">
    <source>
        <dbReference type="RefSeq" id="XP_034233633.1"/>
    </source>
</evidence>
<comment type="cofactor">
    <cofactor evidence="1 12 13">
        <name>FAD</name>
        <dbReference type="ChEBI" id="CHEBI:57692"/>
    </cofactor>
</comment>
<evidence type="ECO:0000256" key="1">
    <source>
        <dbReference type="ARBA" id="ARBA00001974"/>
    </source>
</evidence>
<dbReference type="GO" id="GO:0071949">
    <property type="term" value="F:FAD binding"/>
    <property type="evidence" value="ECO:0007669"/>
    <property type="project" value="TreeGrafter"/>
</dbReference>
<evidence type="ECO:0000259" key="14">
    <source>
        <dbReference type="PROSITE" id="PS51384"/>
    </source>
</evidence>
<dbReference type="Gene3D" id="3.40.50.80">
    <property type="entry name" value="Nucleotide-binding domain of ferredoxin-NADP reductase (FNR) module"/>
    <property type="match status" value="1"/>
</dbReference>
<dbReference type="PANTHER" id="PTHR19370:SF185">
    <property type="entry name" value="NADH-CYTOCHROME B5 REDUCTASE"/>
    <property type="match status" value="1"/>
</dbReference>
<protein>
    <recommendedName>
        <fullName evidence="13">NADH-cytochrome b5 reductase</fullName>
        <ecNumber evidence="13">1.6.2.2</ecNumber>
    </recommendedName>
</protein>
<feature type="domain" description="FAD-binding FR-type" evidence="14">
    <location>
        <begin position="61"/>
        <end position="173"/>
    </location>
</feature>
<evidence type="ECO:0000256" key="9">
    <source>
        <dbReference type="ARBA" id="ARBA00023027"/>
    </source>
</evidence>
<feature type="binding site" evidence="12">
    <location>
        <position position="148"/>
    </location>
    <ligand>
        <name>FAD</name>
        <dbReference type="ChEBI" id="CHEBI:57692"/>
    </ligand>
</feature>
<dbReference type="AlphaFoldDB" id="A0A6P8ZIH9"/>
<evidence type="ECO:0000256" key="4">
    <source>
        <dbReference type="ARBA" id="ARBA00022630"/>
    </source>
</evidence>
<dbReference type="OrthoDB" id="432685at2759"/>
<evidence type="ECO:0000256" key="2">
    <source>
        <dbReference type="ARBA" id="ARBA00006105"/>
    </source>
</evidence>
<gene>
    <name evidence="16 17" type="primary">LOC117640822</name>
</gene>
<keyword evidence="10" id="KW-1207">Sterol metabolism</keyword>
<keyword evidence="7 13" id="KW-0560">Oxidoreductase</keyword>
<dbReference type="InterPro" id="IPR039261">
    <property type="entry name" value="FNR_nucleotide-bd"/>
</dbReference>
<dbReference type="Gene3D" id="2.40.30.10">
    <property type="entry name" value="Translation factors"/>
    <property type="match status" value="1"/>
</dbReference>
<comment type="similarity">
    <text evidence="2 13">Belongs to the flavoprotein pyridine nucleotide cytochrome reductase family.</text>
</comment>
<dbReference type="InterPro" id="IPR001834">
    <property type="entry name" value="CBR-like"/>
</dbReference>
<dbReference type="Proteomes" id="UP000515158">
    <property type="component" value="Unplaced"/>
</dbReference>
<keyword evidence="6" id="KW-0443">Lipid metabolism</keyword>
<reference evidence="16 17" key="1">
    <citation type="submission" date="2025-04" db="UniProtKB">
        <authorList>
            <consortium name="RefSeq"/>
        </authorList>
    </citation>
    <scope>IDENTIFICATION</scope>
    <source>
        <tissue evidence="16 17">Total insect</tissue>
    </source>
</reference>
<feature type="binding site" evidence="12">
    <location>
        <position position="132"/>
    </location>
    <ligand>
        <name>FAD</name>
        <dbReference type="ChEBI" id="CHEBI:57692"/>
    </ligand>
</feature>
<keyword evidence="5 12" id="KW-0274">FAD</keyword>
<dbReference type="PRINTS" id="PR00406">
    <property type="entry name" value="CYTB5RDTASE"/>
</dbReference>
<evidence type="ECO:0000256" key="6">
    <source>
        <dbReference type="ARBA" id="ARBA00022955"/>
    </source>
</evidence>
<feature type="binding site" evidence="12">
    <location>
        <position position="147"/>
    </location>
    <ligand>
        <name>FAD</name>
        <dbReference type="ChEBI" id="CHEBI:57692"/>
    </ligand>
</feature>
<dbReference type="PANTHER" id="PTHR19370">
    <property type="entry name" value="NADH-CYTOCHROME B5 REDUCTASE"/>
    <property type="match status" value="1"/>
</dbReference>
<evidence type="ECO:0000256" key="5">
    <source>
        <dbReference type="ARBA" id="ARBA00022827"/>
    </source>
</evidence>
<feature type="binding site" evidence="12">
    <location>
        <position position="208"/>
    </location>
    <ligand>
        <name>FAD</name>
        <dbReference type="ChEBI" id="CHEBI:57692"/>
    </ligand>
</feature>
<dbReference type="InterPro" id="IPR017927">
    <property type="entry name" value="FAD-bd_FR_type"/>
</dbReference>
<keyword evidence="8" id="KW-0756">Sterol biosynthesis</keyword>
<dbReference type="Pfam" id="PF00175">
    <property type="entry name" value="NAD_binding_1"/>
    <property type="match status" value="1"/>
</dbReference>
<keyword evidence="3" id="KW-0444">Lipid biosynthesis</keyword>
<accession>A0A6P8ZIH9</accession>
<feature type="binding site" evidence="12">
    <location>
        <position position="149"/>
    </location>
    <ligand>
        <name>FAD</name>
        <dbReference type="ChEBI" id="CHEBI:57692"/>
    </ligand>
</feature>
<dbReference type="GO" id="GO:0005739">
    <property type="term" value="C:mitochondrion"/>
    <property type="evidence" value="ECO:0007669"/>
    <property type="project" value="TreeGrafter"/>
</dbReference>
<evidence type="ECO:0000256" key="3">
    <source>
        <dbReference type="ARBA" id="ARBA00022516"/>
    </source>
</evidence>
<dbReference type="PROSITE" id="PS51384">
    <property type="entry name" value="FAD_FR"/>
    <property type="match status" value="1"/>
</dbReference>
<dbReference type="InterPro" id="IPR008333">
    <property type="entry name" value="Cbr1-like_FAD-bd_dom"/>
</dbReference>
<dbReference type="RefSeq" id="XP_034233633.1">
    <property type="nucleotide sequence ID" value="XM_034377742.1"/>
</dbReference>
<dbReference type="Pfam" id="PF00970">
    <property type="entry name" value="FAD_binding_6"/>
    <property type="match status" value="1"/>
</dbReference>
<dbReference type="InterPro" id="IPR001709">
    <property type="entry name" value="Flavoprot_Pyr_Nucl_cyt_Rdtase"/>
</dbReference>
<name>A0A6P8ZIH9_THRPL</name>
<evidence type="ECO:0000256" key="8">
    <source>
        <dbReference type="ARBA" id="ARBA00023011"/>
    </source>
</evidence>
<dbReference type="EC" id="1.6.2.2" evidence="13"/>
<evidence type="ECO:0000313" key="17">
    <source>
        <dbReference type="RefSeq" id="XP_034233634.1"/>
    </source>
</evidence>
<evidence type="ECO:0000256" key="12">
    <source>
        <dbReference type="PIRSR" id="PIRSR601834-1"/>
    </source>
</evidence>
<dbReference type="FunFam" id="3.40.50.80:FF:000005">
    <property type="entry name" value="NADH-cytochrome b5 reductase"/>
    <property type="match status" value="1"/>
</dbReference>
<proteinExistence type="inferred from homology"/>
<keyword evidence="4 12" id="KW-0285">Flavoprotein</keyword>
<feature type="binding site" evidence="12">
    <location>
        <position position="117"/>
    </location>
    <ligand>
        <name>FAD</name>
        <dbReference type="ChEBI" id="CHEBI:57692"/>
    </ligand>
</feature>
<evidence type="ECO:0000256" key="13">
    <source>
        <dbReference type="RuleBase" id="RU361226"/>
    </source>
</evidence>
<dbReference type="InterPro" id="IPR001433">
    <property type="entry name" value="OxRdtase_FAD/NAD-bd"/>
</dbReference>
<evidence type="ECO:0000313" key="15">
    <source>
        <dbReference type="Proteomes" id="UP000515158"/>
    </source>
</evidence>
<feature type="binding site" evidence="12">
    <location>
        <position position="134"/>
    </location>
    <ligand>
        <name>FAD</name>
        <dbReference type="ChEBI" id="CHEBI:57692"/>
    </ligand>
</feature>